<dbReference type="Gene3D" id="3.40.525.10">
    <property type="entry name" value="CRAL-TRIO lipid binding domain"/>
    <property type="match status" value="1"/>
</dbReference>
<dbReference type="PROSITE" id="PS50191">
    <property type="entry name" value="CRAL_TRIO"/>
    <property type="match status" value="1"/>
</dbReference>
<dbReference type="GO" id="GO:0012505">
    <property type="term" value="C:endomembrane system"/>
    <property type="evidence" value="ECO:0007669"/>
    <property type="project" value="TreeGrafter"/>
</dbReference>
<dbReference type="InterPro" id="IPR001251">
    <property type="entry name" value="CRAL-TRIO_dom"/>
</dbReference>
<dbReference type="SMART" id="SM00516">
    <property type="entry name" value="SEC14"/>
    <property type="match status" value="1"/>
</dbReference>
<dbReference type="PANTHER" id="PTHR46384:SF1">
    <property type="entry name" value="MOTILE SPERM DOMAIN-CONTAINING PROTEIN 2"/>
    <property type="match status" value="1"/>
</dbReference>
<dbReference type="GO" id="GO:0140284">
    <property type="term" value="C:endoplasmic reticulum-endosome membrane contact site"/>
    <property type="evidence" value="ECO:0007669"/>
    <property type="project" value="TreeGrafter"/>
</dbReference>
<dbReference type="Pfam" id="PF00650">
    <property type="entry name" value="CRAL_TRIO"/>
    <property type="match status" value="1"/>
</dbReference>
<evidence type="ECO:0000259" key="1">
    <source>
        <dbReference type="PROSITE" id="PS50191"/>
    </source>
</evidence>
<reference evidence="2" key="1">
    <citation type="submission" date="2014-03" db="EMBL/GenBank/DDBJ databases">
        <title>The sialotranscriptome of Amblyomma triste, Amblyomma parvum and Amblyomma cajennense ticks, uncovered by 454-based RNA-seq.</title>
        <authorList>
            <person name="Garcia G.R."/>
            <person name="Gardinassi L.G."/>
            <person name="Ribeiro J.M."/>
            <person name="Anatriello E."/>
            <person name="Ferreira B.R."/>
            <person name="Moreira H.N."/>
            <person name="Mafra C."/>
            <person name="Olegario M.M."/>
            <person name="Szabo P.J."/>
            <person name="Miranda-Santos I.K."/>
            <person name="Maruyama S.R."/>
        </authorList>
    </citation>
    <scope>NUCLEOTIDE SEQUENCE</scope>
    <source>
        <strain evidence="2">Mato Grasso do Sul</strain>
        <tissue evidence="2">Salivary glands</tissue>
    </source>
</reference>
<accession>A0A023G496</accession>
<organism evidence="2">
    <name type="scientific">Amblyomma triste</name>
    <name type="common">Neotropical tick</name>
    <dbReference type="NCBI Taxonomy" id="251400"/>
    <lineage>
        <taxon>Eukaryota</taxon>
        <taxon>Metazoa</taxon>
        <taxon>Ecdysozoa</taxon>
        <taxon>Arthropoda</taxon>
        <taxon>Chelicerata</taxon>
        <taxon>Arachnida</taxon>
        <taxon>Acari</taxon>
        <taxon>Parasitiformes</taxon>
        <taxon>Ixodida</taxon>
        <taxon>Ixodoidea</taxon>
        <taxon>Ixodidae</taxon>
        <taxon>Amblyomminae</taxon>
        <taxon>Amblyomma</taxon>
    </lineage>
</organism>
<dbReference type="PANTHER" id="PTHR46384">
    <property type="entry name" value="MOTILE SPERM DOMAIN-CONTAINING PROTEIN 2"/>
    <property type="match status" value="1"/>
</dbReference>
<dbReference type="SUPFAM" id="SSF52087">
    <property type="entry name" value="CRAL/TRIO domain"/>
    <property type="match status" value="1"/>
</dbReference>
<feature type="domain" description="CRAL-TRIO" evidence="1">
    <location>
        <begin position="86"/>
        <end position="247"/>
    </location>
</feature>
<name>A0A023G496_AMBTT</name>
<evidence type="ECO:0000313" key="2">
    <source>
        <dbReference type="EMBL" id="JAC28654.1"/>
    </source>
</evidence>
<dbReference type="EMBL" id="GBBM01006764">
    <property type="protein sequence ID" value="JAC28654.1"/>
    <property type="molecule type" value="mRNA"/>
</dbReference>
<dbReference type="InterPro" id="IPR036865">
    <property type="entry name" value="CRAL-TRIO_dom_sf"/>
</dbReference>
<dbReference type="AlphaFoldDB" id="A0A023G496"/>
<sequence length="261" mass="30309">MPYLLDNDDFGDRLYWDQITEKHIKELRQCLEQWTERHELCYAEDLRRVVEDDDYCRMIVCQMRMNMAGAKKFMLDMLRWRRAMNLKDLSEETLPKAVLERGIIYPYGRDKSGSHVLVVQMKNYVKGVVPRDSAQKIFLFFVETLFNKCGAKKVTLLLDCSDVGVANVDVELLKFLVDVFIAKYPIGLGNALIYNMPWIFNAILKMITSILPFGAERLKPVNKSGIQQYIDTKHLPLRMGGMDTYEYSYVAGNPLGDRHQC</sequence>
<protein>
    <submittedName>
        <fullName evidence="2">Putative phosphatidylinositol transfer protein pdr16</fullName>
    </submittedName>
</protein>
<proteinExistence type="evidence at transcript level"/>
<dbReference type="CDD" id="cd00170">
    <property type="entry name" value="SEC14"/>
    <property type="match status" value="1"/>
</dbReference>
<dbReference type="InterPro" id="IPR053012">
    <property type="entry name" value="ER-organelle_contact"/>
</dbReference>